<dbReference type="Proteomes" id="UP001056778">
    <property type="component" value="Chromosome 3"/>
</dbReference>
<name>A0ACB9TDA7_HOLOL</name>
<dbReference type="EMBL" id="CM043017">
    <property type="protein sequence ID" value="KAI4464650.1"/>
    <property type="molecule type" value="Genomic_DNA"/>
</dbReference>
<proteinExistence type="predicted"/>
<keyword evidence="2" id="KW-1185">Reference proteome</keyword>
<evidence type="ECO:0000313" key="1">
    <source>
        <dbReference type="EMBL" id="KAI4464650.1"/>
    </source>
</evidence>
<gene>
    <name evidence="1" type="ORF">MML48_3g00005006</name>
</gene>
<reference evidence="1" key="1">
    <citation type="submission" date="2022-04" db="EMBL/GenBank/DDBJ databases">
        <title>Chromosome-scale genome assembly of Holotrichia oblita Faldermann.</title>
        <authorList>
            <person name="Rongchong L."/>
        </authorList>
    </citation>
    <scope>NUCLEOTIDE SEQUENCE</scope>
    <source>
        <strain evidence="1">81SQS9</strain>
    </source>
</reference>
<comment type="caution">
    <text evidence="1">The sequence shown here is derived from an EMBL/GenBank/DDBJ whole genome shotgun (WGS) entry which is preliminary data.</text>
</comment>
<evidence type="ECO:0000313" key="2">
    <source>
        <dbReference type="Proteomes" id="UP001056778"/>
    </source>
</evidence>
<organism evidence="1 2">
    <name type="scientific">Holotrichia oblita</name>
    <name type="common">Chafer beetle</name>
    <dbReference type="NCBI Taxonomy" id="644536"/>
    <lineage>
        <taxon>Eukaryota</taxon>
        <taxon>Metazoa</taxon>
        <taxon>Ecdysozoa</taxon>
        <taxon>Arthropoda</taxon>
        <taxon>Hexapoda</taxon>
        <taxon>Insecta</taxon>
        <taxon>Pterygota</taxon>
        <taxon>Neoptera</taxon>
        <taxon>Endopterygota</taxon>
        <taxon>Coleoptera</taxon>
        <taxon>Polyphaga</taxon>
        <taxon>Scarabaeiformia</taxon>
        <taxon>Scarabaeidae</taxon>
        <taxon>Melolonthinae</taxon>
        <taxon>Holotrichia</taxon>
    </lineage>
</organism>
<accession>A0ACB9TDA7</accession>
<sequence>MSNPNQPISQKLIDKTPFEGLNILDDSILNNLQGRHPCSKCGKSRKYYCYSCYIPLKELDDKLPRIKLPVKIDIIKHKHEIDGKSTSAHAAIIAPDDVKVYTYPDIPDYVNENVILIFPSYFSIEVSQLFNNNYEDIKDIKTTSTTELPKGYNKTTLRRYASIQHDKVSRSEQLKELPITKAIFIDSTWTQSKSIYKDDRIRNLPSVVLQNRISQFWRHQKGSPRWYLATIEAIHQFLLEIHINAWGVHPEYRGLSKCFNENSLLHLDEFTIPNGNIESAYNGQYDNLLFFFKHMYYLIHSYYDHDNLYAYKRRLM</sequence>
<protein>
    <submittedName>
        <fullName evidence="1">Natural killer cell-specific antigen klip1</fullName>
    </submittedName>
</protein>